<feature type="region of interest" description="Disordered" evidence="11">
    <location>
        <begin position="1"/>
        <end position="71"/>
    </location>
</feature>
<dbReference type="InterPro" id="IPR002464">
    <property type="entry name" value="DNA/RNA_helicase_DEAH_CS"/>
</dbReference>
<evidence type="ECO:0000256" key="5">
    <source>
        <dbReference type="ARBA" id="ARBA00022801"/>
    </source>
</evidence>
<dbReference type="GO" id="GO:0000462">
    <property type="term" value="P:maturation of SSU-rRNA from tricistronic rRNA transcript (SSU-rRNA, 5.8S rRNA, LSU-rRNA)"/>
    <property type="evidence" value="ECO:0007669"/>
    <property type="project" value="TreeGrafter"/>
</dbReference>
<feature type="domain" description="Helicase ATP-binding" evidence="12">
    <location>
        <begin position="434"/>
        <end position="612"/>
    </location>
</feature>
<dbReference type="InterPro" id="IPR027417">
    <property type="entry name" value="P-loop_NTPase"/>
</dbReference>
<accession>A0AAD5YID5</accession>
<comment type="similarity">
    <text evidence="2">Belongs to the DEAD box helicase family. DEAH subfamily.</text>
</comment>
<feature type="compositionally biased region" description="Acidic residues" evidence="11">
    <location>
        <begin position="298"/>
        <end position="311"/>
    </location>
</feature>
<dbReference type="GO" id="GO:0003723">
    <property type="term" value="F:RNA binding"/>
    <property type="evidence" value="ECO:0007669"/>
    <property type="project" value="UniProtKB-KW"/>
</dbReference>
<feature type="compositionally biased region" description="Low complexity" evidence="11">
    <location>
        <begin position="95"/>
        <end position="114"/>
    </location>
</feature>
<dbReference type="Pfam" id="PF00270">
    <property type="entry name" value="DEAD"/>
    <property type="match status" value="1"/>
</dbReference>
<keyword evidence="9" id="KW-0539">Nucleus</keyword>
<keyword evidence="6" id="KW-0347">Helicase</keyword>
<dbReference type="Gene3D" id="1.10.10.2130">
    <property type="entry name" value="DEAH helicase family, winged-helix domain"/>
    <property type="match status" value="1"/>
</dbReference>
<dbReference type="SMART" id="SM00490">
    <property type="entry name" value="HELICc"/>
    <property type="match status" value="1"/>
</dbReference>
<dbReference type="GO" id="GO:0016787">
    <property type="term" value="F:hydrolase activity"/>
    <property type="evidence" value="ECO:0007669"/>
    <property type="project" value="UniProtKB-KW"/>
</dbReference>
<evidence type="ECO:0000256" key="11">
    <source>
        <dbReference type="SAM" id="MobiDB-lite"/>
    </source>
</evidence>
<evidence type="ECO:0000256" key="4">
    <source>
        <dbReference type="ARBA" id="ARBA00022741"/>
    </source>
</evidence>
<dbReference type="EC" id="3.6.4.13" evidence="3"/>
<reference evidence="14" key="1">
    <citation type="submission" date="2022-07" db="EMBL/GenBank/DDBJ databases">
        <title>Genome Sequence of Physisporinus lineatus.</title>
        <authorList>
            <person name="Buettner E."/>
        </authorList>
    </citation>
    <scope>NUCLEOTIDE SEQUENCE</scope>
    <source>
        <strain evidence="14">VT162</strain>
    </source>
</reference>
<dbReference type="InterPro" id="IPR011709">
    <property type="entry name" value="DEAD-box_helicase_OB_fold"/>
</dbReference>
<keyword evidence="7" id="KW-0067">ATP-binding</keyword>
<dbReference type="GO" id="GO:0003724">
    <property type="term" value="F:RNA helicase activity"/>
    <property type="evidence" value="ECO:0007669"/>
    <property type="project" value="UniProtKB-EC"/>
</dbReference>
<feature type="region of interest" description="Disordered" evidence="11">
    <location>
        <begin position="680"/>
        <end position="706"/>
    </location>
</feature>
<feature type="compositionally biased region" description="Basic and acidic residues" evidence="11">
    <location>
        <begin position="680"/>
        <end position="695"/>
    </location>
</feature>
<dbReference type="EMBL" id="JANAWD010000114">
    <property type="protein sequence ID" value="KAJ3486673.1"/>
    <property type="molecule type" value="Genomic_DNA"/>
</dbReference>
<proteinExistence type="inferred from homology"/>
<evidence type="ECO:0000256" key="6">
    <source>
        <dbReference type="ARBA" id="ARBA00022806"/>
    </source>
</evidence>
<feature type="compositionally biased region" description="Low complexity" evidence="11">
    <location>
        <begin position="265"/>
        <end position="274"/>
    </location>
</feature>
<dbReference type="PANTHER" id="PTHR18934:SF99">
    <property type="entry name" value="ATP-DEPENDENT RNA HELICASE DHX37-RELATED"/>
    <property type="match status" value="1"/>
</dbReference>
<keyword evidence="8" id="KW-0694">RNA-binding</keyword>
<protein>
    <recommendedName>
        <fullName evidence="3">RNA helicase</fullName>
        <ecNumber evidence="3">3.6.4.13</ecNumber>
    </recommendedName>
</protein>
<dbReference type="FunFam" id="3.40.50.300:FF:003770">
    <property type="entry name" value="ATP-dependent RNA helicase DHR1, putative"/>
    <property type="match status" value="1"/>
</dbReference>
<keyword evidence="4" id="KW-0547">Nucleotide-binding</keyword>
<gene>
    <name evidence="14" type="ORF">NLI96_g4081</name>
</gene>
<evidence type="ECO:0000259" key="12">
    <source>
        <dbReference type="PROSITE" id="PS51192"/>
    </source>
</evidence>
<feature type="domain" description="Helicase C-terminal" evidence="13">
    <location>
        <begin position="719"/>
        <end position="893"/>
    </location>
</feature>
<dbReference type="PROSITE" id="PS51192">
    <property type="entry name" value="HELICASE_ATP_BIND_1"/>
    <property type="match status" value="1"/>
</dbReference>
<dbReference type="FunFam" id="3.40.50.300:FF:000637">
    <property type="entry name" value="ATP-dependent RNA helicase DHX37/DHR1"/>
    <property type="match status" value="1"/>
</dbReference>
<feature type="compositionally biased region" description="Basic and acidic residues" evidence="11">
    <location>
        <begin position="43"/>
        <end position="64"/>
    </location>
</feature>
<dbReference type="Pfam" id="PF07717">
    <property type="entry name" value="OB_NTP_bind"/>
    <property type="match status" value="1"/>
</dbReference>
<keyword evidence="5" id="KW-0378">Hydrolase</keyword>
<sequence length="1187" mass="131630">MHRTRERFNAKARQSSLGSHKKKGRGNRPSEADNVNAEIIVPKSEEQKELDRKERLKQESESKVNSKKKKRLEKYIEKKLKQEERVVLFEKLSKSQAQASTSLNLQSSSTLGTGVPRTHQERLERAEDEETRQAITGQTRRTKGKRKRGTQIFNSGATDESEDDGVAQRLTHGEESDHDDEGVEGLTRSNPVVLVDSGFSTSEVTAQPKVTRISEVGSALQRNADGSVVTPRVSKRKPKGAQSIHSSWKTKRRIEDPMKDDSDSSFDSSDSAYDSNDEKGPEGDDGSDSDAGTSGNTSEDEQEDEGEEEERDPLPSPPSKRKRLGFKEWALNQLSAAKGYVAPVSTDSPENQVPEDTIAPPTKKRKVEPSIRSGERHGPLGEHISLPSTALATQIKESAEGTGIKRKFISVTRPQDVEDARLLLPIVAEEQPIMEAILLNKVVVICGETGSGKTTQVPQFLYEAGFGTPGSDNPGMIGITQPRRVAAMSMASRVAHELSLTSSKVSYQIRYDATVSPETSIKFMTDGVLLRELATDFLLKKYSVIIIDEAHERSMNTDILIGVLSRVIKLREQMWSEKKDDIKPLRLIIMSATLRVTDFAENTTLFSTPPPIINVPARQHPVTTHFSRRTASDYVSEAIRKASKIHARLPSGGILIFLTGQNEISGVCRKLEARYSRKAIEERQRKRKPVPREDEYGSIPLPKVDPTHADVEAEDVDLGVEDLAIDVDGDVADIDVDMDALDSDGETETNEELGIDAEESETPMHIVPLYALLPSDKQMRVFEPPPSGSRLVVVSTNVAETSLTIPGIRYVIDCGRAKERRYDVTNGIQTFQVSWISKASASQRAGRAGRTGPGHCYRLYSSALYENYFDQFSQPEILRMPIEGVVLQMKSMHIDSVVNFPFPTPPDRHNLRKAETTLTHLGALKPAIGGVIGQAEITEELGGRCHCSRCRPRILEDEALVDEESDAEEPEDLSHLTSEDVRAKEARKIRRKAFFESQALHSSLGNNTSDVFRILSVVGAYEYAGGGHKFCVEHFVRPKAMEEIHKLRVQIDNIVQANFPDLDTKFSKNLQPPNKNPAVRKDIVEKNSSGGRQYTTAKGIPYKAMGIAEDVFIHPSSVLANEAPPEYVVFLETVRTSRVWIKGAASTLPAIIYQEGHNHIRRNVDTSCLALEPGGWELPPIKQKDTN</sequence>
<dbReference type="Pfam" id="PF00271">
    <property type="entry name" value="Helicase_C"/>
    <property type="match status" value="1"/>
</dbReference>
<dbReference type="CDD" id="cd17982">
    <property type="entry name" value="DEXHc_DHX37"/>
    <property type="match status" value="1"/>
</dbReference>
<evidence type="ECO:0000256" key="1">
    <source>
        <dbReference type="ARBA" id="ARBA00004604"/>
    </source>
</evidence>
<evidence type="ECO:0000313" key="15">
    <source>
        <dbReference type="Proteomes" id="UP001212997"/>
    </source>
</evidence>
<dbReference type="GO" id="GO:0005730">
    <property type="term" value="C:nucleolus"/>
    <property type="evidence" value="ECO:0007669"/>
    <property type="project" value="UniProtKB-SubCell"/>
</dbReference>
<dbReference type="PANTHER" id="PTHR18934">
    <property type="entry name" value="ATP-DEPENDENT RNA HELICASE"/>
    <property type="match status" value="1"/>
</dbReference>
<comment type="subcellular location">
    <subcellularLocation>
        <location evidence="1">Nucleus</location>
        <location evidence="1">Nucleolus</location>
    </subcellularLocation>
</comment>
<feature type="compositionally biased region" description="Basic and acidic residues" evidence="11">
    <location>
        <begin position="367"/>
        <end position="380"/>
    </location>
</feature>
<dbReference type="InterPro" id="IPR001650">
    <property type="entry name" value="Helicase_C-like"/>
</dbReference>
<dbReference type="PROSITE" id="PS51194">
    <property type="entry name" value="HELICASE_CTER"/>
    <property type="match status" value="1"/>
</dbReference>
<dbReference type="SMART" id="SM00487">
    <property type="entry name" value="DEXDc"/>
    <property type="match status" value="1"/>
</dbReference>
<dbReference type="GO" id="GO:0005524">
    <property type="term" value="F:ATP binding"/>
    <property type="evidence" value="ECO:0007669"/>
    <property type="project" value="UniProtKB-KW"/>
</dbReference>
<feature type="region of interest" description="Disordered" evidence="11">
    <location>
        <begin position="93"/>
        <end position="325"/>
    </location>
</feature>
<feature type="compositionally biased region" description="Basic and acidic residues" evidence="11">
    <location>
        <begin position="253"/>
        <end position="262"/>
    </location>
</feature>
<feature type="compositionally biased region" description="Basic residues" evidence="11">
    <location>
        <begin position="140"/>
        <end position="149"/>
    </location>
</feature>
<dbReference type="AlphaFoldDB" id="A0AAD5YID5"/>
<evidence type="ECO:0000256" key="7">
    <source>
        <dbReference type="ARBA" id="ARBA00022840"/>
    </source>
</evidence>
<dbReference type="SUPFAM" id="SSF52540">
    <property type="entry name" value="P-loop containing nucleoside triphosphate hydrolases"/>
    <property type="match status" value="1"/>
</dbReference>
<name>A0AAD5YID5_9APHY</name>
<evidence type="ECO:0000256" key="3">
    <source>
        <dbReference type="ARBA" id="ARBA00012552"/>
    </source>
</evidence>
<comment type="caution">
    <text evidence="14">The sequence shown here is derived from an EMBL/GenBank/DDBJ whole genome shotgun (WGS) entry which is preliminary data.</text>
</comment>
<feature type="region of interest" description="Disordered" evidence="11">
    <location>
        <begin position="343"/>
        <end position="383"/>
    </location>
</feature>
<dbReference type="InterPro" id="IPR011545">
    <property type="entry name" value="DEAD/DEAH_box_helicase_dom"/>
</dbReference>
<dbReference type="Proteomes" id="UP001212997">
    <property type="component" value="Unassembled WGS sequence"/>
</dbReference>
<evidence type="ECO:0000256" key="2">
    <source>
        <dbReference type="ARBA" id="ARBA00008792"/>
    </source>
</evidence>
<evidence type="ECO:0000256" key="10">
    <source>
        <dbReference type="ARBA" id="ARBA00047984"/>
    </source>
</evidence>
<evidence type="ECO:0000313" key="14">
    <source>
        <dbReference type="EMBL" id="KAJ3486673.1"/>
    </source>
</evidence>
<comment type="catalytic activity">
    <reaction evidence="10">
        <text>ATP + H2O = ADP + phosphate + H(+)</text>
        <dbReference type="Rhea" id="RHEA:13065"/>
        <dbReference type="ChEBI" id="CHEBI:15377"/>
        <dbReference type="ChEBI" id="CHEBI:15378"/>
        <dbReference type="ChEBI" id="CHEBI:30616"/>
        <dbReference type="ChEBI" id="CHEBI:43474"/>
        <dbReference type="ChEBI" id="CHEBI:456216"/>
        <dbReference type="EC" id="3.6.4.13"/>
    </reaction>
</comment>
<evidence type="ECO:0000259" key="13">
    <source>
        <dbReference type="PROSITE" id="PS51194"/>
    </source>
</evidence>
<dbReference type="SMART" id="SM00382">
    <property type="entry name" value="AAA"/>
    <property type="match status" value="1"/>
</dbReference>
<dbReference type="Gene3D" id="3.40.50.300">
    <property type="entry name" value="P-loop containing nucleotide triphosphate hydrolases"/>
    <property type="match status" value="3"/>
</dbReference>
<dbReference type="InterPro" id="IPR003593">
    <property type="entry name" value="AAA+_ATPase"/>
</dbReference>
<dbReference type="PROSITE" id="PS00690">
    <property type="entry name" value="DEAH_ATP_HELICASE"/>
    <property type="match status" value="1"/>
</dbReference>
<dbReference type="InterPro" id="IPR014001">
    <property type="entry name" value="Helicase_ATP-bd"/>
</dbReference>
<dbReference type="CDD" id="cd18791">
    <property type="entry name" value="SF2_C_RHA"/>
    <property type="match status" value="1"/>
</dbReference>
<organism evidence="14 15">
    <name type="scientific">Meripilus lineatus</name>
    <dbReference type="NCBI Taxonomy" id="2056292"/>
    <lineage>
        <taxon>Eukaryota</taxon>
        <taxon>Fungi</taxon>
        <taxon>Dikarya</taxon>
        <taxon>Basidiomycota</taxon>
        <taxon>Agaricomycotina</taxon>
        <taxon>Agaricomycetes</taxon>
        <taxon>Polyporales</taxon>
        <taxon>Meripilaceae</taxon>
        <taxon>Meripilus</taxon>
    </lineage>
</organism>
<keyword evidence="15" id="KW-1185">Reference proteome</keyword>
<evidence type="ECO:0000256" key="9">
    <source>
        <dbReference type="ARBA" id="ARBA00023242"/>
    </source>
</evidence>
<evidence type="ECO:0000256" key="8">
    <source>
        <dbReference type="ARBA" id="ARBA00022884"/>
    </source>
</evidence>
<dbReference type="InterPro" id="IPR042035">
    <property type="entry name" value="DEAH_win-hel_dom"/>
</dbReference>